<gene>
    <name evidence="1" type="ORF">P0082_04560</name>
</gene>
<proteinExistence type="predicted"/>
<evidence type="ECO:0000313" key="2">
    <source>
        <dbReference type="Proteomes" id="UP001228690"/>
    </source>
</evidence>
<accession>A0ABY8MLS4</accession>
<protein>
    <submittedName>
        <fullName evidence="1">Uncharacterized protein</fullName>
    </submittedName>
</protein>
<reference evidence="1 2" key="1">
    <citation type="submission" date="2023-04" db="EMBL/GenBank/DDBJ databases">
        <title>Spirochaete genome identified in red abalone sample constitutes a novel genus.</title>
        <authorList>
            <person name="Sharma S.P."/>
            <person name="Purcell C.M."/>
            <person name="Hyde J.R."/>
            <person name="Severin A.J."/>
        </authorList>
    </citation>
    <scope>NUCLEOTIDE SEQUENCE [LARGE SCALE GENOMIC DNA]</scope>
    <source>
        <strain evidence="1 2">SP-2023</strain>
    </source>
</reference>
<dbReference type="RefSeq" id="WP_326928345.1">
    <property type="nucleotide sequence ID" value="NZ_CP123443.1"/>
</dbReference>
<sequence length="141" mass="15495">MAILTGIIPHPRHSICCLYTLYRRDTNRQQNCRKSFAPEEETKKDCLSVGLPVGLSVGLPVGLPISLRQEAAGAANKNPKDLITLGFLFAVETIPFISDAEFVHSVIICSPAGGIKPRIDDFSLPQRIFSLCCYSLMIFIS</sequence>
<dbReference type="Proteomes" id="UP001228690">
    <property type="component" value="Chromosome"/>
</dbReference>
<dbReference type="EMBL" id="CP123443">
    <property type="protein sequence ID" value="WGK70138.1"/>
    <property type="molecule type" value="Genomic_DNA"/>
</dbReference>
<organism evidence="1 2">
    <name type="scientific">Candidatus Haliotispira prima</name>
    <dbReference type="NCBI Taxonomy" id="3034016"/>
    <lineage>
        <taxon>Bacteria</taxon>
        <taxon>Pseudomonadati</taxon>
        <taxon>Spirochaetota</taxon>
        <taxon>Spirochaetia</taxon>
        <taxon>Spirochaetales</taxon>
        <taxon>Spirochaetaceae</taxon>
        <taxon>Candidatus Haliotispira</taxon>
    </lineage>
</organism>
<keyword evidence="2" id="KW-1185">Reference proteome</keyword>
<name>A0ABY8MLS4_9SPIO</name>
<evidence type="ECO:0000313" key="1">
    <source>
        <dbReference type="EMBL" id="WGK70138.1"/>
    </source>
</evidence>